<sequence length="522" mass="57503">MEFEHGVENLPVDTNMSTGSPPKKRDCNACCTRRLPPPGGPRMGGTPATVNRHWRGSGSDDVAYAITDRATRGCCGFHHEGTARSRCSHYGVDSVHTARGAVENVNSYVGREGEPLLRWMSRLSQPLQLDVSSTRCRRSRAEFLDLQQGKHDVHAYAQRARYLVSNIVTNSIDEATKVVTFMKGLRYGPVKTYLFREYPSTLEAATTLAMQEAFSLRQDKLHVNAPRPMPWPAVKRTGGPEPMDLSRATAAGSQQRHIPTNVRCFHTGNNGHCGLECTAPVHAAKVRRDDTGYRHRQPKKLRQPTGAGPPAGDAVERVGIGHACLARLDFEEIELPRSLLDARLATGVVVRTEKRVVRVRFSYREKKFVDELIVLDLDDTFDMVLGMPWLARHDPVIDWAKRTIVRFRSSGVQESDGPAGAAHAPRGACGPPAETTQGAAASDLFARTLTSERVVREKCEPNQKTEIGTDLRGSRSVKGGAVVSTVVDTQVEQEGQSLKAVIWARQLRELMRLVPASNDAPP</sequence>
<dbReference type="InterPro" id="IPR005162">
    <property type="entry name" value="Retrotrans_gag_dom"/>
</dbReference>
<dbReference type="AlphaFoldDB" id="A0A9W6XZF0"/>
<dbReference type="OrthoDB" id="427960at2759"/>
<feature type="region of interest" description="Disordered" evidence="1">
    <location>
        <begin position="412"/>
        <end position="437"/>
    </location>
</feature>
<feature type="region of interest" description="Disordered" evidence="1">
    <location>
        <begin position="1"/>
        <end position="27"/>
    </location>
</feature>
<evidence type="ECO:0000313" key="3">
    <source>
        <dbReference type="EMBL" id="GMF50995.1"/>
    </source>
</evidence>
<evidence type="ECO:0000256" key="1">
    <source>
        <dbReference type="SAM" id="MobiDB-lite"/>
    </source>
</evidence>
<dbReference type="PANTHER" id="PTHR15503:SF22">
    <property type="entry name" value="TRANSPOSON TY3-I GAG POLYPROTEIN"/>
    <property type="match status" value="1"/>
</dbReference>
<feature type="compositionally biased region" description="Low complexity" evidence="1">
    <location>
        <begin position="417"/>
        <end position="433"/>
    </location>
</feature>
<comment type="caution">
    <text evidence="3">The sequence shown here is derived from an EMBL/GenBank/DDBJ whole genome shotgun (WGS) entry which is preliminary data.</text>
</comment>
<feature type="region of interest" description="Disordered" evidence="1">
    <location>
        <begin position="288"/>
        <end position="312"/>
    </location>
</feature>
<organism evidence="3 4">
    <name type="scientific">Phytophthora fragariaefolia</name>
    <dbReference type="NCBI Taxonomy" id="1490495"/>
    <lineage>
        <taxon>Eukaryota</taxon>
        <taxon>Sar</taxon>
        <taxon>Stramenopiles</taxon>
        <taxon>Oomycota</taxon>
        <taxon>Peronosporomycetes</taxon>
        <taxon>Peronosporales</taxon>
        <taxon>Peronosporaceae</taxon>
        <taxon>Phytophthora</taxon>
    </lineage>
</organism>
<dbReference type="EMBL" id="BSXT01002800">
    <property type="protein sequence ID" value="GMF50995.1"/>
    <property type="molecule type" value="Genomic_DNA"/>
</dbReference>
<keyword evidence="4" id="KW-1185">Reference proteome</keyword>
<dbReference type="CDD" id="cd00303">
    <property type="entry name" value="retropepsin_like"/>
    <property type="match status" value="1"/>
</dbReference>
<dbReference type="InterPro" id="IPR032567">
    <property type="entry name" value="RTL1-rel"/>
</dbReference>
<dbReference type="InterPro" id="IPR021109">
    <property type="entry name" value="Peptidase_aspartic_dom_sf"/>
</dbReference>
<protein>
    <submittedName>
        <fullName evidence="3">Unnamed protein product</fullName>
    </submittedName>
</protein>
<accession>A0A9W6XZF0</accession>
<evidence type="ECO:0000313" key="4">
    <source>
        <dbReference type="Proteomes" id="UP001165121"/>
    </source>
</evidence>
<dbReference type="Proteomes" id="UP001165121">
    <property type="component" value="Unassembled WGS sequence"/>
</dbReference>
<dbReference type="Pfam" id="PF08284">
    <property type="entry name" value="RVP_2"/>
    <property type="match status" value="1"/>
</dbReference>
<name>A0A9W6XZF0_9STRA</name>
<gene>
    <name evidence="3" type="ORF">Pfra01_002048900</name>
</gene>
<dbReference type="PANTHER" id="PTHR15503">
    <property type="entry name" value="LDOC1 RELATED"/>
    <property type="match status" value="1"/>
</dbReference>
<reference evidence="3" key="1">
    <citation type="submission" date="2023-04" db="EMBL/GenBank/DDBJ databases">
        <title>Phytophthora fragariaefolia NBRC 109709.</title>
        <authorList>
            <person name="Ichikawa N."/>
            <person name="Sato H."/>
            <person name="Tonouchi N."/>
        </authorList>
    </citation>
    <scope>NUCLEOTIDE SEQUENCE</scope>
    <source>
        <strain evidence="3">NBRC 109709</strain>
    </source>
</reference>
<dbReference type="Gene3D" id="2.40.70.10">
    <property type="entry name" value="Acid Proteases"/>
    <property type="match status" value="1"/>
</dbReference>
<dbReference type="Pfam" id="PF03732">
    <property type="entry name" value="Retrotrans_gag"/>
    <property type="match status" value="1"/>
</dbReference>
<feature type="domain" description="Retrotransposon gag" evidence="2">
    <location>
        <begin position="133"/>
        <end position="186"/>
    </location>
</feature>
<evidence type="ECO:0000259" key="2">
    <source>
        <dbReference type="Pfam" id="PF03732"/>
    </source>
</evidence>
<proteinExistence type="predicted"/>